<keyword evidence="5" id="KW-0695">RNA-directed DNA polymerase</keyword>
<dbReference type="GO" id="GO:0003723">
    <property type="term" value="F:RNA binding"/>
    <property type="evidence" value="ECO:0007669"/>
    <property type="project" value="InterPro"/>
</dbReference>
<dbReference type="EMBL" id="JWLZ01000077">
    <property type="protein sequence ID" value="KHT64487.1"/>
    <property type="molecule type" value="Genomic_DNA"/>
</dbReference>
<keyword evidence="1" id="KW-0808">Transferase</keyword>
<dbReference type="GO" id="GO:0003964">
    <property type="term" value="F:RNA-directed DNA polymerase activity"/>
    <property type="evidence" value="ECO:0007669"/>
    <property type="project" value="UniProtKB-KW"/>
</dbReference>
<evidence type="ECO:0000256" key="5">
    <source>
        <dbReference type="ARBA" id="ARBA00022918"/>
    </source>
</evidence>
<evidence type="ECO:0000256" key="1">
    <source>
        <dbReference type="ARBA" id="ARBA00022679"/>
    </source>
</evidence>
<dbReference type="InterPro" id="IPR043502">
    <property type="entry name" value="DNA/RNA_pol_sf"/>
</dbReference>
<dbReference type="InterPro" id="IPR000123">
    <property type="entry name" value="Reverse_transcriptase_msDNA"/>
</dbReference>
<reference evidence="6 7" key="1">
    <citation type="submission" date="2014-12" db="EMBL/GenBank/DDBJ databases">
        <title>Genome sequencing of Photobacterium gaetbulicola AD005a.</title>
        <authorList>
            <person name="Adrian T.G.S."/>
            <person name="Chan K.G."/>
        </authorList>
    </citation>
    <scope>NUCLEOTIDE SEQUENCE [LARGE SCALE GENOMIC DNA]</scope>
    <source>
        <strain evidence="6 7">AD005a</strain>
    </source>
</reference>
<dbReference type="RefSeq" id="WP_039459723.1">
    <property type="nucleotide sequence ID" value="NZ_JWLZ01000077.1"/>
</dbReference>
<evidence type="ECO:0000313" key="7">
    <source>
        <dbReference type="Proteomes" id="UP000031278"/>
    </source>
</evidence>
<keyword evidence="2" id="KW-0548">Nucleotidyltransferase</keyword>
<evidence type="ECO:0000256" key="2">
    <source>
        <dbReference type="ARBA" id="ARBA00022695"/>
    </source>
</evidence>
<accession>A0A0B9H6G7</accession>
<dbReference type="PRINTS" id="PR00866">
    <property type="entry name" value="RNADNAPOLMS"/>
</dbReference>
<dbReference type="CDD" id="cd03487">
    <property type="entry name" value="RT_Bac_retron_II"/>
    <property type="match status" value="1"/>
</dbReference>
<dbReference type="Proteomes" id="UP000031278">
    <property type="component" value="Unassembled WGS sequence"/>
</dbReference>
<name>A0A0B9H6G7_9GAMM</name>
<gene>
    <name evidence="6" type="ORF">RJ45_06155</name>
</gene>
<evidence type="ECO:0000256" key="3">
    <source>
        <dbReference type="ARBA" id="ARBA00022723"/>
    </source>
</evidence>
<protein>
    <submittedName>
        <fullName evidence="6">DNA polymerase</fullName>
    </submittedName>
</protein>
<comment type="caution">
    <text evidence="6">The sequence shown here is derived from an EMBL/GenBank/DDBJ whole genome shotgun (WGS) entry which is preliminary data.</text>
</comment>
<keyword evidence="3" id="KW-0479">Metal-binding</keyword>
<dbReference type="AlphaFoldDB" id="A0A0B9H6G7"/>
<proteinExistence type="predicted"/>
<evidence type="ECO:0000313" key="6">
    <source>
        <dbReference type="EMBL" id="KHT64487.1"/>
    </source>
</evidence>
<evidence type="ECO:0000256" key="4">
    <source>
        <dbReference type="ARBA" id="ARBA00022842"/>
    </source>
</evidence>
<dbReference type="GO" id="GO:0046872">
    <property type="term" value="F:metal ion binding"/>
    <property type="evidence" value="ECO:0007669"/>
    <property type="project" value="UniProtKB-KW"/>
</dbReference>
<keyword evidence="4" id="KW-0460">Magnesium</keyword>
<dbReference type="SUPFAM" id="SSF56672">
    <property type="entry name" value="DNA/RNA polymerases"/>
    <property type="match status" value="1"/>
</dbReference>
<organism evidence="6 7">
    <name type="scientific">Photobacterium gaetbulicola</name>
    <dbReference type="NCBI Taxonomy" id="1295392"/>
    <lineage>
        <taxon>Bacteria</taxon>
        <taxon>Pseudomonadati</taxon>
        <taxon>Pseudomonadota</taxon>
        <taxon>Gammaproteobacteria</taxon>
        <taxon>Vibrionales</taxon>
        <taxon>Vibrionaceae</taxon>
        <taxon>Photobacterium</taxon>
    </lineage>
</organism>
<sequence>MKRKKNNKINTNGKSYPLHDSPFYKLRSKKVLFSLLKTDKEKIAHLKSDQGYNTFTQKSNKKTREIEHPVDALDIAHTKIASLLCRVTTPTYVHSGVKGRTHVTNAKEHLGKKRVLTTDIKSFYPSTTRQHVFKLFFNTFKCSPDVADILADICTFQGHVPTGSRLSMPIALWANINMFDELNVVSRKHDITMTVYVDDITFSGNLLNGRFKSLVKKIISRYDHVMHPKKTVLYKDDEIKVITGVVLDQDGIKIKNSQHKLIYQDIEQWKLFKGLAALPPESLNSRLMGRLHALSVINPRLKDKARSIKNCM</sequence>